<feature type="repeat" description="ANK" evidence="3">
    <location>
        <begin position="100"/>
        <end position="132"/>
    </location>
</feature>
<keyword evidence="2 3" id="KW-0040">ANK repeat</keyword>
<dbReference type="SMART" id="SM00248">
    <property type="entry name" value="ANK"/>
    <property type="match status" value="3"/>
</dbReference>
<dbReference type="SUPFAM" id="SSF48403">
    <property type="entry name" value="Ankyrin repeat"/>
    <property type="match status" value="1"/>
</dbReference>
<dbReference type="AlphaFoldDB" id="A0A507C9X1"/>
<evidence type="ECO:0000256" key="3">
    <source>
        <dbReference type="PROSITE-ProRule" id="PRU00023"/>
    </source>
</evidence>
<keyword evidence="1" id="KW-0677">Repeat</keyword>
<feature type="repeat" description="ANK" evidence="3">
    <location>
        <begin position="38"/>
        <end position="70"/>
    </location>
</feature>
<dbReference type="Proteomes" id="UP000320475">
    <property type="component" value="Unassembled WGS sequence"/>
</dbReference>
<gene>
    <name evidence="4" type="ORF">SeLEV6574_g07839</name>
</gene>
<evidence type="ECO:0000256" key="2">
    <source>
        <dbReference type="ARBA" id="ARBA00023043"/>
    </source>
</evidence>
<feature type="non-terminal residue" evidence="4">
    <location>
        <position position="150"/>
    </location>
</feature>
<dbReference type="InterPro" id="IPR002110">
    <property type="entry name" value="Ankyrin_rpt"/>
</dbReference>
<evidence type="ECO:0000256" key="1">
    <source>
        <dbReference type="ARBA" id="ARBA00022737"/>
    </source>
</evidence>
<name>A0A507C9X1_9FUNG</name>
<organism evidence="4 5">
    <name type="scientific">Synchytrium endobioticum</name>
    <dbReference type="NCBI Taxonomy" id="286115"/>
    <lineage>
        <taxon>Eukaryota</taxon>
        <taxon>Fungi</taxon>
        <taxon>Fungi incertae sedis</taxon>
        <taxon>Chytridiomycota</taxon>
        <taxon>Chytridiomycota incertae sedis</taxon>
        <taxon>Chytridiomycetes</taxon>
        <taxon>Synchytriales</taxon>
        <taxon>Synchytriaceae</taxon>
        <taxon>Synchytrium</taxon>
    </lineage>
</organism>
<dbReference type="EMBL" id="QEAM01000629">
    <property type="protein sequence ID" value="TPX37877.1"/>
    <property type="molecule type" value="Genomic_DNA"/>
</dbReference>
<dbReference type="PROSITE" id="PS50088">
    <property type="entry name" value="ANK_REPEAT"/>
    <property type="match status" value="2"/>
</dbReference>
<reference evidence="4 5" key="1">
    <citation type="journal article" date="2019" name="Sci. Rep.">
        <title>Comparative genomics of chytrid fungi reveal insights into the obligate biotrophic and pathogenic lifestyle of Synchytrium endobioticum.</title>
        <authorList>
            <person name="van de Vossenberg B.T.L.H."/>
            <person name="Warris S."/>
            <person name="Nguyen H.D.T."/>
            <person name="van Gent-Pelzer M.P.E."/>
            <person name="Joly D.L."/>
            <person name="van de Geest H.C."/>
            <person name="Bonants P.J.M."/>
            <person name="Smith D.S."/>
            <person name="Levesque C.A."/>
            <person name="van der Lee T.A.J."/>
        </authorList>
    </citation>
    <scope>NUCLEOTIDE SEQUENCE [LARGE SCALE GENOMIC DNA]</scope>
    <source>
        <strain evidence="4 5">LEV6574</strain>
    </source>
</reference>
<protein>
    <submittedName>
        <fullName evidence="4">Uncharacterized protein</fullName>
    </submittedName>
</protein>
<accession>A0A507C9X1</accession>
<dbReference type="Pfam" id="PF12796">
    <property type="entry name" value="Ank_2"/>
    <property type="match status" value="1"/>
</dbReference>
<dbReference type="OrthoDB" id="2135964at2759"/>
<comment type="caution">
    <text evidence="4">The sequence shown here is derived from an EMBL/GenBank/DDBJ whole genome shotgun (WGS) entry which is preliminary data.</text>
</comment>
<evidence type="ECO:0000313" key="5">
    <source>
        <dbReference type="Proteomes" id="UP000320475"/>
    </source>
</evidence>
<dbReference type="PANTHER" id="PTHR24171">
    <property type="entry name" value="ANKYRIN REPEAT DOMAIN-CONTAINING PROTEIN 39-RELATED"/>
    <property type="match status" value="1"/>
</dbReference>
<dbReference type="VEuPathDB" id="FungiDB:SeMB42_g05013"/>
<proteinExistence type="predicted"/>
<dbReference type="PANTHER" id="PTHR24171:SF9">
    <property type="entry name" value="ANKYRIN REPEAT DOMAIN-CONTAINING PROTEIN 39"/>
    <property type="match status" value="1"/>
</dbReference>
<sequence>MGVLHDAAKAGDLALAQEILLDPDSDTVDDGIHTKDLHDQTVLHVAAKYGQIDVLIWALNAGCKIDAQTVAGDTALILAAQAAQMALINRKANVNIANDHGNTALHYACFWRNFEMALFLQSCGALVRVKNKHGMTPLALTSESLALKLG</sequence>
<evidence type="ECO:0000313" key="4">
    <source>
        <dbReference type="EMBL" id="TPX37877.1"/>
    </source>
</evidence>
<dbReference type="InterPro" id="IPR036770">
    <property type="entry name" value="Ankyrin_rpt-contain_sf"/>
</dbReference>
<dbReference type="Gene3D" id="1.25.40.20">
    <property type="entry name" value="Ankyrin repeat-containing domain"/>
    <property type="match status" value="2"/>
</dbReference>